<reference evidence="1" key="1">
    <citation type="journal article" date="2014" name="Int. J. Syst. Evol. Microbiol.">
        <title>Complete genome sequence of Corynebacterium casei LMG S-19264T (=DSM 44701T), isolated from a smear-ripened cheese.</title>
        <authorList>
            <consortium name="US DOE Joint Genome Institute (JGI-PGF)"/>
            <person name="Walter F."/>
            <person name="Albersmeier A."/>
            <person name="Kalinowski J."/>
            <person name="Ruckert C."/>
        </authorList>
    </citation>
    <scope>NUCLEOTIDE SEQUENCE</scope>
    <source>
        <strain evidence="1">CGMCC 4.7299</strain>
    </source>
</reference>
<dbReference type="EMBL" id="BMMX01000001">
    <property type="protein sequence ID" value="GGK73621.1"/>
    <property type="molecule type" value="Genomic_DNA"/>
</dbReference>
<proteinExistence type="predicted"/>
<accession>A0A8J3BW01</accession>
<reference evidence="1" key="2">
    <citation type="submission" date="2020-09" db="EMBL/GenBank/DDBJ databases">
        <authorList>
            <person name="Sun Q."/>
            <person name="Zhou Y."/>
        </authorList>
    </citation>
    <scope>NUCLEOTIDE SEQUENCE</scope>
    <source>
        <strain evidence="1">CGMCC 4.7299</strain>
    </source>
</reference>
<evidence type="ECO:0008006" key="3">
    <source>
        <dbReference type="Google" id="ProtNLM"/>
    </source>
</evidence>
<evidence type="ECO:0000313" key="1">
    <source>
        <dbReference type="EMBL" id="GGK73621.1"/>
    </source>
</evidence>
<name>A0A8J3BW01_9ACTN</name>
<dbReference type="AlphaFoldDB" id="A0A8J3BW01"/>
<evidence type="ECO:0000313" key="2">
    <source>
        <dbReference type="Proteomes" id="UP000656042"/>
    </source>
</evidence>
<comment type="caution">
    <text evidence="1">The sequence shown here is derived from an EMBL/GenBank/DDBJ whole genome shotgun (WGS) entry which is preliminary data.</text>
</comment>
<organism evidence="1 2">
    <name type="scientific">Mangrovihabitans endophyticus</name>
    <dbReference type="NCBI Taxonomy" id="1751298"/>
    <lineage>
        <taxon>Bacteria</taxon>
        <taxon>Bacillati</taxon>
        <taxon>Actinomycetota</taxon>
        <taxon>Actinomycetes</taxon>
        <taxon>Micromonosporales</taxon>
        <taxon>Micromonosporaceae</taxon>
        <taxon>Mangrovihabitans</taxon>
    </lineage>
</organism>
<protein>
    <recommendedName>
        <fullName evidence="3">Lipoprotein</fullName>
    </recommendedName>
</protein>
<dbReference type="Proteomes" id="UP000656042">
    <property type="component" value="Unassembled WGS sequence"/>
</dbReference>
<keyword evidence="2" id="KW-1185">Reference proteome</keyword>
<gene>
    <name evidence="1" type="ORF">GCM10012284_04380</name>
</gene>
<sequence length="283" mass="31410">MTVLVATTLLVSGCHAADPHRPPGITADQSTLLDRAEQFLIRDCMRRHGFAYTVVPRATQPRYRDFPYVVDDPGWARAHGYGTDLLRRRDAAARAEPNTRRWDRMPESTRAAALFALNGMPGARTDLTAVLPSGVTTRRSATSCTSQAERRLYDDLPTWYRATRVTENLAPVRIRLVADDARFRRAVARWGRCMADAGHDYDTPALARAAVLSAVPPMPRRREVALAVTEATCAGQTGLSGTARRLDRQYARTVDGRYATAIADRKRLQRTAIPRAQAVVLAR</sequence>
<dbReference type="RefSeq" id="WP_189077292.1">
    <property type="nucleotide sequence ID" value="NZ_BMMX01000001.1"/>
</dbReference>